<dbReference type="AlphaFoldDB" id="A0A3D5Q9I4"/>
<dbReference type="PANTHER" id="PTHR35272:SF3">
    <property type="entry name" value="THIOL:DISULFIDE INTERCHANGE PROTEIN DSBC"/>
    <property type="match status" value="1"/>
</dbReference>
<comment type="caution">
    <text evidence="2">The sequence shown here is derived from an EMBL/GenBank/DDBJ whole genome shotgun (WGS) entry which is preliminary data.</text>
</comment>
<evidence type="ECO:0000313" key="2">
    <source>
        <dbReference type="EMBL" id="HCW92368.1"/>
    </source>
</evidence>
<dbReference type="PANTHER" id="PTHR35272">
    <property type="entry name" value="THIOL:DISULFIDE INTERCHANGE PROTEIN DSBC-RELATED"/>
    <property type="match status" value="1"/>
</dbReference>
<organism evidence="2 3">
    <name type="scientific">Flexistipes sinusarabici</name>
    <dbReference type="NCBI Taxonomy" id="2352"/>
    <lineage>
        <taxon>Bacteria</taxon>
        <taxon>Pseudomonadati</taxon>
        <taxon>Deferribacterota</taxon>
        <taxon>Deferribacteres</taxon>
        <taxon>Deferribacterales</taxon>
        <taxon>Flexistipitaceae</taxon>
        <taxon>Flexistipes</taxon>
    </lineage>
</organism>
<name>A0A3D5Q9I4_FLESI</name>
<dbReference type="InterPro" id="IPR012336">
    <property type="entry name" value="Thioredoxin-like_fold"/>
</dbReference>
<evidence type="ECO:0000313" key="3">
    <source>
        <dbReference type="Proteomes" id="UP000262325"/>
    </source>
</evidence>
<dbReference type="InterPro" id="IPR051470">
    <property type="entry name" value="Thiol:disulfide_interchange"/>
</dbReference>
<dbReference type="SUPFAM" id="SSF52833">
    <property type="entry name" value="Thioredoxin-like"/>
    <property type="match status" value="1"/>
</dbReference>
<feature type="domain" description="Thioredoxin-like fold" evidence="1">
    <location>
        <begin position="118"/>
        <end position="275"/>
    </location>
</feature>
<reference evidence="2 3" key="1">
    <citation type="journal article" date="2018" name="Nat. Biotechnol.">
        <title>A standardized bacterial taxonomy based on genome phylogeny substantially revises the tree of life.</title>
        <authorList>
            <person name="Parks D.H."/>
            <person name="Chuvochina M."/>
            <person name="Waite D.W."/>
            <person name="Rinke C."/>
            <person name="Skarshewski A."/>
            <person name="Chaumeil P.A."/>
            <person name="Hugenholtz P."/>
        </authorList>
    </citation>
    <scope>NUCLEOTIDE SEQUENCE [LARGE SCALE GENOMIC DNA]</scope>
    <source>
        <strain evidence="2">UBA8672</strain>
    </source>
</reference>
<gene>
    <name evidence="2" type="ORF">DHM44_01665</name>
</gene>
<evidence type="ECO:0000259" key="1">
    <source>
        <dbReference type="Pfam" id="PF13462"/>
    </source>
</evidence>
<proteinExistence type="predicted"/>
<protein>
    <recommendedName>
        <fullName evidence="1">Thioredoxin-like fold domain-containing protein</fullName>
    </recommendedName>
</protein>
<dbReference type="Proteomes" id="UP000262325">
    <property type="component" value="Unassembled WGS sequence"/>
</dbReference>
<dbReference type="CDD" id="cd02972">
    <property type="entry name" value="DsbA_family"/>
    <property type="match status" value="1"/>
</dbReference>
<dbReference type="InterPro" id="IPR036249">
    <property type="entry name" value="Thioredoxin-like_sf"/>
</dbReference>
<dbReference type="EMBL" id="DPPF01000035">
    <property type="protein sequence ID" value="HCW92368.1"/>
    <property type="molecule type" value="Genomic_DNA"/>
</dbReference>
<dbReference type="Gene3D" id="3.40.30.10">
    <property type="entry name" value="Glutaredoxin"/>
    <property type="match status" value="1"/>
</dbReference>
<sequence length="281" mass="32484">MQYLRNFCFFMAMLLAVQVGIVFAEGNSYSEATTKLIQFLENKSNGQAEIRVKDEIKIPESDFYFVLIDFKAGQDEKELSFVTNGKYITNALIELESGQNLAQYYETISKTVDIEVSEDEIYFGNPETAKVKIVIFSDFECPYCKNLSNGLSTFFDEHKDDIVIYYKHYPLSFHKNAQLLSKIYEAGKKMGYYWNMYQYDYTNKTYEEITSIFEQKLKEGEIGQFYKTLNSPEITQKIEKNIKQGQEIGVNGTPYMLVNGHPISGYQPELIKNLISDELGK</sequence>
<dbReference type="Pfam" id="PF13462">
    <property type="entry name" value="Thioredoxin_4"/>
    <property type="match status" value="1"/>
</dbReference>
<accession>A0A3D5Q9I4</accession>